<dbReference type="InterPro" id="IPR027417">
    <property type="entry name" value="P-loop_NTPase"/>
</dbReference>
<dbReference type="Pfam" id="PF26449">
    <property type="entry name" value="DUF8128"/>
    <property type="match status" value="1"/>
</dbReference>
<feature type="domain" description="Type IV secretion system coupling protein TraD DNA-binding" evidence="2">
    <location>
        <begin position="324"/>
        <end position="634"/>
    </location>
</feature>
<evidence type="ECO:0000256" key="1">
    <source>
        <dbReference type="SAM" id="MobiDB-lite"/>
    </source>
</evidence>
<reference evidence="4 5" key="1">
    <citation type="journal article" date="2016" name="Nat. Commun.">
        <title>Thousands of microbial genomes shed light on interconnected biogeochemical processes in an aquifer system.</title>
        <authorList>
            <person name="Anantharaman K."/>
            <person name="Brown C.T."/>
            <person name="Hug L.A."/>
            <person name="Sharon I."/>
            <person name="Castelle C.J."/>
            <person name="Probst A.J."/>
            <person name="Thomas B.C."/>
            <person name="Singh A."/>
            <person name="Wilkins M.J."/>
            <person name="Karaoz U."/>
            <person name="Brodie E.L."/>
            <person name="Williams K.H."/>
            <person name="Hubbard S.S."/>
            <person name="Banfield J.F."/>
        </authorList>
    </citation>
    <scope>NUCLEOTIDE SEQUENCE [LARGE SCALE GENOMIC DNA]</scope>
</reference>
<comment type="caution">
    <text evidence="4">The sequence shown here is derived from an EMBL/GenBank/DDBJ whole genome shotgun (WGS) entry which is preliminary data.</text>
</comment>
<dbReference type="PANTHER" id="PTHR30121:SF11">
    <property type="entry name" value="AAA+ ATPASE DOMAIN-CONTAINING PROTEIN"/>
    <property type="match status" value="1"/>
</dbReference>
<dbReference type="STRING" id="1802505.A3D01_04590"/>
<evidence type="ECO:0000313" key="4">
    <source>
        <dbReference type="EMBL" id="OGM32423.1"/>
    </source>
</evidence>
<dbReference type="InterPro" id="IPR019476">
    <property type="entry name" value="T4SS_TraD_DNA-bd"/>
</dbReference>
<gene>
    <name evidence="4" type="ORF">A3D01_04590</name>
</gene>
<accession>A0A1F7YYJ2</accession>
<feature type="region of interest" description="Disordered" evidence="1">
    <location>
        <begin position="706"/>
        <end position="742"/>
    </location>
</feature>
<organism evidence="4 5">
    <name type="scientific">Candidatus Woesebacteria bacterium RIFCSPHIGHO2_02_FULL_39_13</name>
    <dbReference type="NCBI Taxonomy" id="1802505"/>
    <lineage>
        <taxon>Bacteria</taxon>
        <taxon>Candidatus Woeseibacteriota</taxon>
    </lineage>
</organism>
<dbReference type="EMBL" id="MGGR01000031">
    <property type="protein sequence ID" value="OGM32423.1"/>
    <property type="molecule type" value="Genomic_DNA"/>
</dbReference>
<dbReference type="InterPro" id="IPR058441">
    <property type="entry name" value="DUF8128"/>
</dbReference>
<protein>
    <submittedName>
        <fullName evidence="4">Uncharacterized protein</fullName>
    </submittedName>
</protein>
<feature type="domain" description="DUF8128" evidence="3">
    <location>
        <begin position="13"/>
        <end position="276"/>
    </location>
</feature>
<evidence type="ECO:0000259" key="3">
    <source>
        <dbReference type="Pfam" id="PF26449"/>
    </source>
</evidence>
<dbReference type="CDD" id="cd01127">
    <property type="entry name" value="TrwB_TraG_TraD_VirD4"/>
    <property type="match status" value="2"/>
</dbReference>
<dbReference type="InterPro" id="IPR051162">
    <property type="entry name" value="T4SS_component"/>
</dbReference>
<dbReference type="Gene3D" id="3.40.50.300">
    <property type="entry name" value="P-loop containing nucleotide triphosphate hydrolases"/>
    <property type="match status" value="2"/>
</dbReference>
<dbReference type="Pfam" id="PF10412">
    <property type="entry name" value="TrwB_AAD_bind"/>
    <property type="match status" value="1"/>
</dbReference>
<dbReference type="PANTHER" id="PTHR30121">
    <property type="entry name" value="UNCHARACTERIZED PROTEIN YJGR-RELATED"/>
    <property type="match status" value="1"/>
</dbReference>
<dbReference type="AlphaFoldDB" id="A0A1F7YYJ2"/>
<evidence type="ECO:0000313" key="5">
    <source>
        <dbReference type="Proteomes" id="UP000177169"/>
    </source>
</evidence>
<evidence type="ECO:0000259" key="2">
    <source>
        <dbReference type="Pfam" id="PF10412"/>
    </source>
</evidence>
<dbReference type="Proteomes" id="UP000177169">
    <property type="component" value="Unassembled WGS sequence"/>
</dbReference>
<name>A0A1F7YYJ2_9BACT</name>
<dbReference type="SUPFAM" id="SSF52540">
    <property type="entry name" value="P-loop containing nucleoside triphosphate hydrolases"/>
    <property type="match status" value="1"/>
</dbReference>
<sequence length="742" mass="83547">MNDNLIILLLKLPRNTEVTPEAAKTFLSALTQINPLSALDRLLGKKPKAFALEIALINQQIGFMIVCDPELVPFVETQIQSNYPLAIIEKIKDPLVGQVVDYVKVFLRQGNNYPIATFDKFQDIDPLSSVLSVLAQSEPDEITIIQYALQSVDSSWQAKGKLFAEQGVKNENGTYSARPDANIINEKISYPGFRVSMRIISNTKKTLTELSNAMGVFNRSEGNSLYTKSASYFGKNKEEELLRKRLTKEGQMLNIVELATLWHLPSEKIKVPSILWGTSVLSEPPANLPVATDLGDEEKAQINFFARTLFRNKETIFGIKNKDRLRHIWTVGKTGTGKSTMIANMVIDDFKKGRGVAVIDPHGDLCDDILDYIPRGRINDTIYFNPADRDYPININPLEVTNREEAELVVSGLMSIFTKVWANVWSARMEYILRNCFMTLSEIPNTTLADVLRILASQSYRNRILAKITDNALIHFWTDEYEKMPDRLQKEAIAPIQNKVGQFVTSPMIRRIIGNPKSTISLDDVMNGQQILLANLSQGKLGEDNAALLGAMLITKFQLSAMRRVYIPKEQRIPFYLYVDEFQNFATDSFIKILSEARKFGLALTLANQYMAQIPDEIQKAILGNAGTLISFSVGADDAAIIHKEFAEVFAPADLANIQNYQIALKLMIDGHTTRPFLANTLPLPISSNQNREKVIKVSRERYTKKVTVSDPVPNPKDMGLDSPEILKEEPQRPYNPQNQRR</sequence>
<proteinExistence type="predicted"/>